<dbReference type="Proteomes" id="UP000325577">
    <property type="component" value="Linkage Group LG15"/>
</dbReference>
<keyword evidence="5" id="KW-0539">Nucleus</keyword>
<evidence type="ECO:0000313" key="8">
    <source>
        <dbReference type="Proteomes" id="UP000325577"/>
    </source>
</evidence>
<evidence type="ECO:0000256" key="3">
    <source>
        <dbReference type="ARBA" id="ARBA00022763"/>
    </source>
</evidence>
<dbReference type="PANTHER" id="PTHR12172">
    <property type="entry name" value="CELL CYCLE CHECKPOINT PROTEIN RAD17"/>
    <property type="match status" value="1"/>
</dbReference>
<accession>A0A5J5BB94</accession>
<dbReference type="GO" id="GO:0003682">
    <property type="term" value="F:chromatin binding"/>
    <property type="evidence" value="ECO:0007669"/>
    <property type="project" value="TreeGrafter"/>
</dbReference>
<keyword evidence="6" id="KW-0131">Cell cycle</keyword>
<dbReference type="PANTHER" id="PTHR12172:SF1">
    <property type="entry name" value="P-LOOP CONTAINING NUCLEOSIDE TRIPHOSPHATE HYDROLASES SUPERFAMILY PROTEIN"/>
    <property type="match status" value="1"/>
</dbReference>
<keyword evidence="4" id="KW-0067">ATP-binding</keyword>
<dbReference type="EMBL" id="CM018038">
    <property type="protein sequence ID" value="KAA8538481.1"/>
    <property type="molecule type" value="Genomic_DNA"/>
</dbReference>
<dbReference type="AlphaFoldDB" id="A0A5J5BB94"/>
<keyword evidence="3" id="KW-0227">DNA damage</keyword>
<protein>
    <submittedName>
        <fullName evidence="7">Uncharacterized protein</fullName>
    </submittedName>
</protein>
<evidence type="ECO:0000256" key="1">
    <source>
        <dbReference type="ARBA" id="ARBA00004123"/>
    </source>
</evidence>
<dbReference type="GO" id="GO:0003689">
    <property type="term" value="F:DNA clamp loader activity"/>
    <property type="evidence" value="ECO:0007669"/>
    <property type="project" value="TreeGrafter"/>
</dbReference>
<gene>
    <name evidence="7" type="ORF">F0562_027973</name>
</gene>
<keyword evidence="8" id="KW-1185">Reference proteome</keyword>
<evidence type="ECO:0000256" key="4">
    <source>
        <dbReference type="ARBA" id="ARBA00022840"/>
    </source>
</evidence>
<dbReference type="GO" id="GO:0033314">
    <property type="term" value="P:mitotic DNA replication checkpoint signaling"/>
    <property type="evidence" value="ECO:0007669"/>
    <property type="project" value="TreeGrafter"/>
</dbReference>
<proteinExistence type="predicted"/>
<evidence type="ECO:0000256" key="6">
    <source>
        <dbReference type="ARBA" id="ARBA00023306"/>
    </source>
</evidence>
<comment type="subcellular location">
    <subcellularLocation>
        <location evidence="1">Nucleus</location>
    </subcellularLocation>
</comment>
<dbReference type="InterPro" id="IPR004582">
    <property type="entry name" value="Checkpoint_prot_Rad17_Rad24"/>
</dbReference>
<evidence type="ECO:0000313" key="7">
    <source>
        <dbReference type="EMBL" id="KAA8538481.1"/>
    </source>
</evidence>
<name>A0A5J5BB94_9ASTE</name>
<evidence type="ECO:0000256" key="2">
    <source>
        <dbReference type="ARBA" id="ARBA00022741"/>
    </source>
</evidence>
<dbReference type="GO" id="GO:0005634">
    <property type="term" value="C:nucleus"/>
    <property type="evidence" value="ECO:0007669"/>
    <property type="project" value="UniProtKB-SubCell"/>
</dbReference>
<dbReference type="GO" id="GO:0005524">
    <property type="term" value="F:ATP binding"/>
    <property type="evidence" value="ECO:0007669"/>
    <property type="project" value="UniProtKB-KW"/>
</dbReference>
<organism evidence="7 8">
    <name type="scientific">Nyssa sinensis</name>
    <dbReference type="NCBI Taxonomy" id="561372"/>
    <lineage>
        <taxon>Eukaryota</taxon>
        <taxon>Viridiplantae</taxon>
        <taxon>Streptophyta</taxon>
        <taxon>Embryophyta</taxon>
        <taxon>Tracheophyta</taxon>
        <taxon>Spermatophyta</taxon>
        <taxon>Magnoliopsida</taxon>
        <taxon>eudicotyledons</taxon>
        <taxon>Gunneridae</taxon>
        <taxon>Pentapetalae</taxon>
        <taxon>asterids</taxon>
        <taxon>Cornales</taxon>
        <taxon>Nyssaceae</taxon>
        <taxon>Nyssa</taxon>
    </lineage>
</organism>
<feature type="non-terminal residue" evidence="7">
    <location>
        <position position="1"/>
    </location>
</feature>
<keyword evidence="2" id="KW-0547">Nucleotide-binding</keyword>
<dbReference type="OrthoDB" id="1733042at2759"/>
<dbReference type="GO" id="GO:0000077">
    <property type="term" value="P:DNA damage checkpoint signaling"/>
    <property type="evidence" value="ECO:0007669"/>
    <property type="project" value="TreeGrafter"/>
</dbReference>
<evidence type="ECO:0000256" key="5">
    <source>
        <dbReference type="ARBA" id="ARBA00023242"/>
    </source>
</evidence>
<dbReference type="GO" id="GO:0006281">
    <property type="term" value="P:DNA repair"/>
    <property type="evidence" value="ECO:0007669"/>
    <property type="project" value="InterPro"/>
</dbReference>
<reference evidence="7 8" key="1">
    <citation type="submission" date="2019-09" db="EMBL/GenBank/DDBJ databases">
        <title>A chromosome-level genome assembly of the Chinese tupelo Nyssa sinensis.</title>
        <authorList>
            <person name="Yang X."/>
            <person name="Kang M."/>
            <person name="Yang Y."/>
            <person name="Xiong H."/>
            <person name="Wang M."/>
            <person name="Zhang Z."/>
            <person name="Wang Z."/>
            <person name="Wu H."/>
            <person name="Ma T."/>
            <person name="Liu J."/>
            <person name="Xi Z."/>
        </authorList>
    </citation>
    <scope>NUCLEOTIDE SEQUENCE [LARGE SCALE GENOMIC DNA]</scope>
    <source>
        <strain evidence="7">J267</strain>
        <tissue evidence="7">Leaf</tissue>
    </source>
</reference>
<sequence length="98" mass="11238">ELESRLCHIVQSIVPQRSYLALKGDTFHEYLSSLSQISRSEASRLSESIDKTKQRRARVARHYLNSSALMLSSKDISYLGQYNCYQKVSSQSMDASFR</sequence>